<evidence type="ECO:0000313" key="1">
    <source>
        <dbReference type="EMBL" id="KAL0481237.1"/>
    </source>
</evidence>
<accession>A0AAW2YY89</accession>
<dbReference type="Proteomes" id="UP001431209">
    <property type="component" value="Unassembled WGS sequence"/>
</dbReference>
<keyword evidence="1" id="KW-0315">Glutamine amidotransferase</keyword>
<gene>
    <name evidence="1" type="ORF">AKO1_012819</name>
</gene>
<dbReference type="Gene3D" id="3.40.50.880">
    <property type="match status" value="1"/>
</dbReference>
<dbReference type="AlphaFoldDB" id="A0AAW2YY89"/>
<proteinExistence type="predicted"/>
<dbReference type="SUPFAM" id="SSF52317">
    <property type="entry name" value="Class I glutamine amidotransferase-like"/>
    <property type="match status" value="1"/>
</dbReference>
<dbReference type="InterPro" id="IPR029062">
    <property type="entry name" value="Class_I_gatase-like"/>
</dbReference>
<evidence type="ECO:0000313" key="2">
    <source>
        <dbReference type="Proteomes" id="UP001431209"/>
    </source>
</evidence>
<dbReference type="PANTHER" id="PTHR10224">
    <property type="entry name" value="ES1 PROTEIN HOMOLOG, MITOCHONDRIAL"/>
    <property type="match status" value="1"/>
</dbReference>
<name>A0AAW2YY89_9EUKA</name>
<comment type="caution">
    <text evidence="1">The sequence shown here is derived from an EMBL/GenBank/DDBJ whole genome shotgun (WGS) entry which is preliminary data.</text>
</comment>
<sequence length="305" mass="33251">MFRTNTFIRSAIRTVKPVSTKPFLCKRLYATIEPSGDSVAFIVAGPGYLDGSDIVETVSASIHFGAKGYKVVYFTPDGNQEETVNHSTKETDVNEIRDYAVEATRVTRVAPLKLQNFRAENYKALFIPGGAAVTKIFSNFDEKKSNFSVDTAVEKVIKDCHSSKKPILAVDNAGILLAKVLGTKSGGEGVRVTVGSLDKETEELFQAVGASHAVRDTTDVVVDEDNLVYTSPAFGGKSSAFNDVHAGIGKLVKEVLANTTAMGIKKEGGGKEKELSNEQRIENWKKRVRENAEKAAEKERQKEKV</sequence>
<keyword evidence="2" id="KW-1185">Reference proteome</keyword>
<organism evidence="1 2">
    <name type="scientific">Acrasis kona</name>
    <dbReference type="NCBI Taxonomy" id="1008807"/>
    <lineage>
        <taxon>Eukaryota</taxon>
        <taxon>Discoba</taxon>
        <taxon>Heterolobosea</taxon>
        <taxon>Tetramitia</taxon>
        <taxon>Eutetramitia</taxon>
        <taxon>Acrasidae</taxon>
        <taxon>Acrasis</taxon>
    </lineage>
</organism>
<dbReference type="EMBL" id="JAOPGA020000739">
    <property type="protein sequence ID" value="KAL0481237.1"/>
    <property type="molecule type" value="Genomic_DNA"/>
</dbReference>
<protein>
    <submittedName>
        <fullName evidence="1">Glutamine amidotransferase domain-containing protein, mitochondrial</fullName>
    </submittedName>
</protein>
<reference evidence="1 2" key="1">
    <citation type="submission" date="2024-03" db="EMBL/GenBank/DDBJ databases">
        <title>The Acrasis kona genome and developmental transcriptomes reveal deep origins of eukaryotic multicellular pathways.</title>
        <authorList>
            <person name="Sheikh S."/>
            <person name="Fu C.-J."/>
            <person name="Brown M.W."/>
            <person name="Baldauf S.L."/>
        </authorList>
    </citation>
    <scope>NUCLEOTIDE SEQUENCE [LARGE SCALE GENOMIC DNA]</scope>
    <source>
        <strain evidence="1 2">ATCC MYA-3509</strain>
    </source>
</reference>
<dbReference type="PANTHER" id="PTHR10224:SF12">
    <property type="entry name" value="GLYOXALASE ELBB"/>
    <property type="match status" value="1"/>
</dbReference>